<dbReference type="EMBL" id="PGCJ01001607">
    <property type="protein sequence ID" value="PLW04605.1"/>
    <property type="molecule type" value="Genomic_DNA"/>
</dbReference>
<accession>A0A2N5W2F4</accession>
<dbReference type="EMBL" id="PGCI01000015">
    <property type="protein sequence ID" value="PLW49622.1"/>
    <property type="molecule type" value="Genomic_DNA"/>
</dbReference>
<dbReference type="EMBL" id="PGCJ01000021">
    <property type="protein sequence ID" value="PLW56370.1"/>
    <property type="molecule type" value="Genomic_DNA"/>
</dbReference>
<feature type="compositionally biased region" description="Basic residues" evidence="1">
    <location>
        <begin position="267"/>
        <end position="276"/>
    </location>
</feature>
<dbReference type="EMBL" id="PGCI01000720">
    <property type="protein sequence ID" value="PLW19132.1"/>
    <property type="molecule type" value="Genomic_DNA"/>
</dbReference>
<feature type="region of interest" description="Disordered" evidence="1">
    <location>
        <begin position="239"/>
        <end position="276"/>
    </location>
</feature>
<dbReference type="Proteomes" id="UP000235388">
    <property type="component" value="Unassembled WGS sequence"/>
</dbReference>
<evidence type="ECO:0000313" key="6">
    <source>
        <dbReference type="EMBL" id="PLW56370.1"/>
    </source>
</evidence>
<evidence type="ECO:0000313" key="3">
    <source>
        <dbReference type="EMBL" id="PLW08483.1"/>
    </source>
</evidence>
<name>A0A2N5W2F4_9BASI</name>
<feature type="region of interest" description="Disordered" evidence="1">
    <location>
        <begin position="1"/>
        <end position="50"/>
    </location>
</feature>
<gene>
    <name evidence="6" type="ORF">PCANC_03405</name>
    <name evidence="3" type="ORF">PCANC_22033</name>
    <name evidence="2" type="ORF">PCANC_28021</name>
    <name evidence="5" type="ORF">PCASD_02244</name>
    <name evidence="4" type="ORF">PCASD_14047</name>
</gene>
<evidence type="ECO:0000313" key="8">
    <source>
        <dbReference type="Proteomes" id="UP000235392"/>
    </source>
</evidence>
<evidence type="ECO:0000313" key="5">
    <source>
        <dbReference type="EMBL" id="PLW49622.1"/>
    </source>
</evidence>
<dbReference type="EMBL" id="PGCJ01001158">
    <property type="protein sequence ID" value="PLW08483.1"/>
    <property type="molecule type" value="Genomic_DNA"/>
</dbReference>
<feature type="compositionally biased region" description="Polar residues" evidence="1">
    <location>
        <begin position="41"/>
        <end position="50"/>
    </location>
</feature>
<evidence type="ECO:0000313" key="4">
    <source>
        <dbReference type="EMBL" id="PLW19132.1"/>
    </source>
</evidence>
<evidence type="ECO:0000256" key="1">
    <source>
        <dbReference type="SAM" id="MobiDB-lite"/>
    </source>
</evidence>
<protein>
    <submittedName>
        <fullName evidence="6">Uncharacterized protein</fullName>
    </submittedName>
</protein>
<sequence length="276" mass="29625">MADEDTESNASSSSYSSIVTSEDESSSSSPARKRRGIQVPSGYQSIAPASNASSTFVSTLNAQDIGAADLWVIRLPKAIRPRHLAGLQLDLSAVNDKRLSPGQQNAGEVKVGEIDVGEVEYDILAEWIPAKSKPTSPRQDPPEVAPETNELSQLVPLLPNQRTTPQETHIVLASQQLSRAIFFRRRIPKSEVSTSTSLFSILTEKSCVVASTSKRPQPPGLELRNIPYGADLNEVGTVTATAPAPFPAPTPSHSKNKSAASETKPSHPSKRHKSSK</sequence>
<proteinExistence type="predicted"/>
<feature type="compositionally biased region" description="Low complexity" evidence="1">
    <location>
        <begin position="8"/>
        <end position="20"/>
    </location>
</feature>
<reference evidence="7 8" key="1">
    <citation type="submission" date="2017-11" db="EMBL/GenBank/DDBJ databases">
        <title>De novo assembly and phasing of dikaryotic genomes from two isolates of Puccinia coronata f. sp. avenae, the causal agent of oat crown rust.</title>
        <authorList>
            <person name="Miller M.E."/>
            <person name="Zhang Y."/>
            <person name="Omidvar V."/>
            <person name="Sperschneider J."/>
            <person name="Schwessinger B."/>
            <person name="Raley C."/>
            <person name="Palmer J.M."/>
            <person name="Garnica D."/>
            <person name="Upadhyaya N."/>
            <person name="Rathjen J."/>
            <person name="Taylor J.M."/>
            <person name="Park R.F."/>
            <person name="Dodds P.N."/>
            <person name="Hirsch C.D."/>
            <person name="Kianian S.F."/>
            <person name="Figueroa M."/>
        </authorList>
    </citation>
    <scope>NUCLEOTIDE SEQUENCE [LARGE SCALE GENOMIC DNA]</scope>
    <source>
        <strain evidence="6">12NC29</strain>
        <strain evidence="4">12SD80</strain>
    </source>
</reference>
<evidence type="ECO:0000313" key="2">
    <source>
        <dbReference type="EMBL" id="PLW04605.1"/>
    </source>
</evidence>
<organism evidence="6 7">
    <name type="scientific">Puccinia coronata f. sp. avenae</name>
    <dbReference type="NCBI Taxonomy" id="200324"/>
    <lineage>
        <taxon>Eukaryota</taxon>
        <taxon>Fungi</taxon>
        <taxon>Dikarya</taxon>
        <taxon>Basidiomycota</taxon>
        <taxon>Pucciniomycotina</taxon>
        <taxon>Pucciniomycetes</taxon>
        <taxon>Pucciniales</taxon>
        <taxon>Pucciniaceae</taxon>
        <taxon>Puccinia</taxon>
    </lineage>
</organism>
<dbReference type="AlphaFoldDB" id="A0A2N5W2F4"/>
<dbReference type="Proteomes" id="UP000235392">
    <property type="component" value="Unassembled WGS sequence"/>
</dbReference>
<dbReference type="OrthoDB" id="76224at2759"/>
<keyword evidence="7" id="KW-1185">Reference proteome</keyword>
<comment type="caution">
    <text evidence="6">The sequence shown here is derived from an EMBL/GenBank/DDBJ whole genome shotgun (WGS) entry which is preliminary data.</text>
</comment>
<evidence type="ECO:0000313" key="7">
    <source>
        <dbReference type="Proteomes" id="UP000235388"/>
    </source>
</evidence>